<dbReference type="InterPro" id="IPR017853">
    <property type="entry name" value="GH"/>
</dbReference>
<keyword evidence="4" id="KW-1185">Reference proteome</keyword>
<dbReference type="AlphaFoldDB" id="A0A9D4PW25"/>
<reference evidence="3" key="2">
    <citation type="submission" date="2021-09" db="EMBL/GenBank/DDBJ databases">
        <authorList>
            <person name="Jia N."/>
            <person name="Wang J."/>
            <person name="Shi W."/>
            <person name="Du L."/>
            <person name="Sun Y."/>
            <person name="Zhan W."/>
            <person name="Jiang J."/>
            <person name="Wang Q."/>
            <person name="Zhang B."/>
            <person name="Ji P."/>
            <person name="Sakyi L.B."/>
            <person name="Cui X."/>
            <person name="Yuan T."/>
            <person name="Jiang B."/>
            <person name="Yang W."/>
            <person name="Lam T.T.-Y."/>
            <person name="Chang Q."/>
            <person name="Ding S."/>
            <person name="Wang X."/>
            <person name="Zhu J."/>
            <person name="Ruan X."/>
            <person name="Zhao L."/>
            <person name="Wei J."/>
            <person name="Que T."/>
            <person name="Du C."/>
            <person name="Cheng J."/>
            <person name="Dai P."/>
            <person name="Han X."/>
            <person name="Huang E."/>
            <person name="Gao Y."/>
            <person name="Liu J."/>
            <person name="Shao H."/>
            <person name="Ye R."/>
            <person name="Li L."/>
            <person name="Wei W."/>
            <person name="Wang X."/>
            <person name="Wang C."/>
            <person name="Huo Q."/>
            <person name="Li W."/>
            <person name="Guo W."/>
            <person name="Chen H."/>
            <person name="Chen S."/>
            <person name="Zhou L."/>
            <person name="Zhou L."/>
            <person name="Ni X."/>
            <person name="Tian J."/>
            <person name="Zhou Y."/>
            <person name="Sheng Y."/>
            <person name="Liu T."/>
            <person name="Pan Y."/>
            <person name="Xia L."/>
            <person name="Li J."/>
            <person name="Zhao F."/>
            <person name="Cao W."/>
        </authorList>
    </citation>
    <scope>NUCLEOTIDE SEQUENCE</scope>
    <source>
        <strain evidence="3">Rsan-2018</strain>
        <tissue evidence="3">Larvae</tissue>
    </source>
</reference>
<dbReference type="OrthoDB" id="6474909at2759"/>
<feature type="compositionally biased region" description="Low complexity" evidence="1">
    <location>
        <begin position="41"/>
        <end position="72"/>
    </location>
</feature>
<dbReference type="SUPFAM" id="SSF51445">
    <property type="entry name" value="(Trans)glycosidases"/>
    <property type="match status" value="1"/>
</dbReference>
<dbReference type="Gene3D" id="3.20.20.80">
    <property type="entry name" value="Glycosidases"/>
    <property type="match status" value="1"/>
</dbReference>
<evidence type="ECO:0000313" key="4">
    <source>
        <dbReference type="Proteomes" id="UP000821837"/>
    </source>
</evidence>
<dbReference type="InterPro" id="IPR001223">
    <property type="entry name" value="Glyco_hydro18_cat"/>
</dbReference>
<dbReference type="GO" id="GO:0004568">
    <property type="term" value="F:chitinase activity"/>
    <property type="evidence" value="ECO:0007669"/>
    <property type="project" value="TreeGrafter"/>
</dbReference>
<dbReference type="InterPro" id="IPR050314">
    <property type="entry name" value="Glycosyl_Hydrlase_18"/>
</dbReference>
<dbReference type="FunFam" id="3.10.50.10:FF:000008">
    <property type="entry name" value="Chitinase 11"/>
    <property type="match status" value="1"/>
</dbReference>
<gene>
    <name evidence="3" type="ORF">HPB52_013022</name>
</gene>
<comment type="caution">
    <text evidence="3">The sequence shown here is derived from an EMBL/GenBank/DDBJ whole genome shotgun (WGS) entry which is preliminary data.</text>
</comment>
<protein>
    <recommendedName>
        <fullName evidence="2">GH18 domain-containing protein</fullName>
    </recommendedName>
</protein>
<dbReference type="GO" id="GO:0005975">
    <property type="term" value="P:carbohydrate metabolic process"/>
    <property type="evidence" value="ECO:0007669"/>
    <property type="project" value="InterPro"/>
</dbReference>
<dbReference type="SMART" id="SM00636">
    <property type="entry name" value="Glyco_18"/>
    <property type="match status" value="1"/>
</dbReference>
<dbReference type="EMBL" id="JABSTV010001250">
    <property type="protein sequence ID" value="KAH7956865.1"/>
    <property type="molecule type" value="Genomic_DNA"/>
</dbReference>
<evidence type="ECO:0000256" key="1">
    <source>
        <dbReference type="SAM" id="MobiDB-lite"/>
    </source>
</evidence>
<feature type="compositionally biased region" description="Polar residues" evidence="1">
    <location>
        <begin position="27"/>
        <end position="40"/>
    </location>
</feature>
<feature type="region of interest" description="Disordered" evidence="1">
    <location>
        <begin position="1"/>
        <end position="79"/>
    </location>
</feature>
<dbReference type="GO" id="GO:0008061">
    <property type="term" value="F:chitin binding"/>
    <property type="evidence" value="ECO:0007669"/>
    <property type="project" value="InterPro"/>
</dbReference>
<evidence type="ECO:0000313" key="3">
    <source>
        <dbReference type="EMBL" id="KAH7956865.1"/>
    </source>
</evidence>
<dbReference type="InterPro" id="IPR011583">
    <property type="entry name" value="Chitinase_II/V-like_cat"/>
</dbReference>
<evidence type="ECO:0000259" key="2">
    <source>
        <dbReference type="PROSITE" id="PS51910"/>
    </source>
</evidence>
<dbReference type="SUPFAM" id="SSF54556">
    <property type="entry name" value="Chitinase insertion domain"/>
    <property type="match status" value="1"/>
</dbReference>
<dbReference type="Gene3D" id="3.10.50.10">
    <property type="match status" value="1"/>
</dbReference>
<dbReference type="Proteomes" id="UP000821837">
    <property type="component" value="Unassembled WGS sequence"/>
</dbReference>
<dbReference type="PANTHER" id="PTHR11177:SF317">
    <property type="entry name" value="CHITINASE 12-RELATED"/>
    <property type="match status" value="1"/>
</dbReference>
<dbReference type="GO" id="GO:0006032">
    <property type="term" value="P:chitin catabolic process"/>
    <property type="evidence" value="ECO:0007669"/>
    <property type="project" value="TreeGrafter"/>
</dbReference>
<dbReference type="VEuPathDB" id="VectorBase:RSAN_052918"/>
<accession>A0A9D4PW25</accession>
<dbReference type="PANTHER" id="PTHR11177">
    <property type="entry name" value="CHITINASE"/>
    <property type="match status" value="1"/>
</dbReference>
<sequence>MSEPTHVASPCREEEETESLEVRSATPIATMSQSSLTGNEASAASARSPGSPDRQPRNQQLPPQQLRLQSDPRQPPSLVHNFADCTMEMSPSRTRQRPLRNRTTERLIEKNVRVWQPSSVLLRKEFLNIMFITAAVFTVTGAVVAVRSAFGTEPEDAWALPLEEDLQASRKRLYCFFNHSAHRRPEPVRFGVDNIRVELCDDIVYCYLGVDPATANIVSKDPKFDIQQESLRKFTRLRDKDVSLVIWAAVGGRRSDGEAFRKLAGQRRYRVEFSENAARWLLQYGFDGLVLHWPNPMGDQDRQALGAFLRTLRRRLSADGQRLAIVVPADKAERLSGFDVQDIINLVDVMFVETHRTMEPASFPVTSFYSPLRVKTQAKSRGQTGLSHVLGDMSLELTQMDKVVFGVTLAGASFTLKNVAANKAGDPSAGPGKPGLFTRQPGTLSHYELEQMMAHDLSWSRQFDRVAQCSYVVNGDQWVGYEDDVSLQSKAHLLLFTGGIAVWDICMDDFRGTFGRPLLARARDILLRNHTFGHSLRTKGRSG</sequence>
<organism evidence="3 4">
    <name type="scientific">Rhipicephalus sanguineus</name>
    <name type="common">Brown dog tick</name>
    <name type="synonym">Ixodes sanguineus</name>
    <dbReference type="NCBI Taxonomy" id="34632"/>
    <lineage>
        <taxon>Eukaryota</taxon>
        <taxon>Metazoa</taxon>
        <taxon>Ecdysozoa</taxon>
        <taxon>Arthropoda</taxon>
        <taxon>Chelicerata</taxon>
        <taxon>Arachnida</taxon>
        <taxon>Acari</taxon>
        <taxon>Parasitiformes</taxon>
        <taxon>Ixodida</taxon>
        <taxon>Ixodoidea</taxon>
        <taxon>Ixodidae</taxon>
        <taxon>Rhipicephalinae</taxon>
        <taxon>Rhipicephalus</taxon>
        <taxon>Rhipicephalus</taxon>
    </lineage>
</organism>
<name>A0A9D4PW25_RHISA</name>
<dbReference type="InterPro" id="IPR029070">
    <property type="entry name" value="Chitinase_insertion_sf"/>
</dbReference>
<dbReference type="GO" id="GO:0005576">
    <property type="term" value="C:extracellular region"/>
    <property type="evidence" value="ECO:0007669"/>
    <property type="project" value="TreeGrafter"/>
</dbReference>
<dbReference type="Pfam" id="PF00704">
    <property type="entry name" value="Glyco_hydro_18"/>
    <property type="match status" value="1"/>
</dbReference>
<dbReference type="PROSITE" id="PS51910">
    <property type="entry name" value="GH18_2"/>
    <property type="match status" value="1"/>
</dbReference>
<feature type="domain" description="GH18" evidence="2">
    <location>
        <begin position="171"/>
        <end position="529"/>
    </location>
</feature>
<reference evidence="3" key="1">
    <citation type="journal article" date="2020" name="Cell">
        <title>Large-Scale Comparative Analyses of Tick Genomes Elucidate Their Genetic Diversity and Vector Capacities.</title>
        <authorList>
            <consortium name="Tick Genome and Microbiome Consortium (TIGMIC)"/>
            <person name="Jia N."/>
            <person name="Wang J."/>
            <person name="Shi W."/>
            <person name="Du L."/>
            <person name="Sun Y."/>
            <person name="Zhan W."/>
            <person name="Jiang J.F."/>
            <person name="Wang Q."/>
            <person name="Zhang B."/>
            <person name="Ji P."/>
            <person name="Bell-Sakyi L."/>
            <person name="Cui X.M."/>
            <person name="Yuan T.T."/>
            <person name="Jiang B.G."/>
            <person name="Yang W.F."/>
            <person name="Lam T.T."/>
            <person name="Chang Q.C."/>
            <person name="Ding S.J."/>
            <person name="Wang X.J."/>
            <person name="Zhu J.G."/>
            <person name="Ruan X.D."/>
            <person name="Zhao L."/>
            <person name="Wei J.T."/>
            <person name="Ye R.Z."/>
            <person name="Que T.C."/>
            <person name="Du C.H."/>
            <person name="Zhou Y.H."/>
            <person name="Cheng J.X."/>
            <person name="Dai P.F."/>
            <person name="Guo W.B."/>
            <person name="Han X.H."/>
            <person name="Huang E.J."/>
            <person name="Li L.F."/>
            <person name="Wei W."/>
            <person name="Gao Y.C."/>
            <person name="Liu J.Z."/>
            <person name="Shao H.Z."/>
            <person name="Wang X."/>
            <person name="Wang C.C."/>
            <person name="Yang T.C."/>
            <person name="Huo Q.B."/>
            <person name="Li W."/>
            <person name="Chen H.Y."/>
            <person name="Chen S.E."/>
            <person name="Zhou L.G."/>
            <person name="Ni X.B."/>
            <person name="Tian J.H."/>
            <person name="Sheng Y."/>
            <person name="Liu T."/>
            <person name="Pan Y.S."/>
            <person name="Xia L.Y."/>
            <person name="Li J."/>
            <person name="Zhao F."/>
            <person name="Cao W.C."/>
        </authorList>
    </citation>
    <scope>NUCLEOTIDE SEQUENCE</scope>
    <source>
        <strain evidence="3">Rsan-2018</strain>
    </source>
</reference>
<proteinExistence type="predicted"/>